<protein>
    <submittedName>
        <fullName evidence="2">G-protein coupled receptors family 1 profile domain-containing protein</fullName>
    </submittedName>
</protein>
<reference evidence="2" key="1">
    <citation type="submission" date="2022-11" db="UniProtKB">
        <authorList>
            <consortium name="WormBaseParasite"/>
        </authorList>
    </citation>
    <scope>IDENTIFICATION</scope>
</reference>
<dbReference type="WBParaSite" id="ES5_v2.g9623.t1">
    <property type="protein sequence ID" value="ES5_v2.g9623.t1"/>
    <property type="gene ID" value="ES5_v2.g9623"/>
</dbReference>
<evidence type="ECO:0000313" key="2">
    <source>
        <dbReference type="WBParaSite" id="ES5_v2.g9623.t1"/>
    </source>
</evidence>
<name>A0AC34GYH6_9BILA</name>
<accession>A0AC34GYH6</accession>
<proteinExistence type="predicted"/>
<sequence length="400" mass="46195">MNISDYDNNNGTDLIGSLRTSDFEALSIPPKRPLWIADLVFYRFNRSVKYGSNGELLITAEISQWNDVWPRLFENLGFLLIYFISIILNFILFFISLSRAKRSDHRKVQCILANLAASNILLSSGFLIYTYLIDVYYDVDSFNTLLNSNNESKFYSIWPAAKQVIHHVLIDNISLSQSFIILMLSFDRYLSLFEGYKQNIKRTLLKLIPALLPYFFACVIFDLQLLTQLFGDNVAVVLRLAAFMAPIPLSLVFTVCSIVGNFQKSSSPRRKRNDLSCSIALLIILFFQLIEKFGFFMQLLHENFNFEIVIGNPDGDQTLKTFLGYCYTVSKILFLISPLYTCILILSMVRFYQRRMIGGGQRLWKLITCKSREPLDYSTETMRSIIAEQARQRQMKAFGY</sequence>
<evidence type="ECO:0000313" key="1">
    <source>
        <dbReference type="Proteomes" id="UP000887579"/>
    </source>
</evidence>
<dbReference type="Proteomes" id="UP000887579">
    <property type="component" value="Unplaced"/>
</dbReference>
<organism evidence="1 2">
    <name type="scientific">Panagrolaimus sp. ES5</name>
    <dbReference type="NCBI Taxonomy" id="591445"/>
    <lineage>
        <taxon>Eukaryota</taxon>
        <taxon>Metazoa</taxon>
        <taxon>Ecdysozoa</taxon>
        <taxon>Nematoda</taxon>
        <taxon>Chromadorea</taxon>
        <taxon>Rhabditida</taxon>
        <taxon>Tylenchina</taxon>
        <taxon>Panagrolaimomorpha</taxon>
        <taxon>Panagrolaimoidea</taxon>
        <taxon>Panagrolaimidae</taxon>
        <taxon>Panagrolaimus</taxon>
    </lineage>
</organism>